<evidence type="ECO:0000256" key="6">
    <source>
        <dbReference type="ARBA" id="ARBA00023288"/>
    </source>
</evidence>
<evidence type="ECO:0000256" key="4">
    <source>
        <dbReference type="ARBA" id="ARBA00023139"/>
    </source>
</evidence>
<evidence type="ECO:0000256" key="8">
    <source>
        <dbReference type="SAM" id="SignalP"/>
    </source>
</evidence>
<keyword evidence="3" id="KW-0472">Membrane</keyword>
<keyword evidence="2 8" id="KW-0732">Signal</keyword>
<reference evidence="9" key="2">
    <citation type="submission" date="2023-01" db="EMBL/GenBank/DDBJ databases">
        <authorList>
            <person name="Sun Q."/>
            <person name="Evtushenko L."/>
        </authorList>
    </citation>
    <scope>NUCLEOTIDE SEQUENCE</scope>
    <source>
        <strain evidence="9">VKM B-2555</strain>
    </source>
</reference>
<keyword evidence="6" id="KW-0449">Lipoprotein</keyword>
<dbReference type="AlphaFoldDB" id="A0A9W6JK44"/>
<gene>
    <name evidence="9" type="ORF">GCM10008171_25840</name>
</gene>
<keyword evidence="5" id="KW-0998">Cell outer membrane</keyword>
<evidence type="ECO:0000256" key="2">
    <source>
        <dbReference type="ARBA" id="ARBA00022729"/>
    </source>
</evidence>
<dbReference type="InterPro" id="IPR032831">
    <property type="entry name" value="LptM_cons"/>
</dbReference>
<dbReference type="Proteomes" id="UP001143364">
    <property type="component" value="Unassembled WGS sequence"/>
</dbReference>
<accession>A0A9W6JK44</accession>
<name>A0A9W6JK44_9HYPH</name>
<protein>
    <recommendedName>
        <fullName evidence="11">Lipoprotein</fullName>
    </recommendedName>
</protein>
<comment type="subcellular location">
    <subcellularLocation>
        <location evidence="1">Cell outer membrane</location>
        <topology evidence="1">Lipid-anchor</topology>
    </subcellularLocation>
</comment>
<dbReference type="Pfam" id="PF13627">
    <property type="entry name" value="LptM_cons"/>
    <property type="match status" value="1"/>
</dbReference>
<keyword evidence="10" id="KW-1185">Reference proteome</keyword>
<evidence type="ECO:0000256" key="1">
    <source>
        <dbReference type="ARBA" id="ARBA00004459"/>
    </source>
</evidence>
<evidence type="ECO:0000313" key="9">
    <source>
        <dbReference type="EMBL" id="GLK77330.1"/>
    </source>
</evidence>
<feature type="chain" id="PRO_5040885617" description="Lipoprotein" evidence="8">
    <location>
        <begin position="23"/>
        <end position="66"/>
    </location>
</feature>
<reference evidence="9" key="1">
    <citation type="journal article" date="2014" name="Int. J. Syst. Evol. Microbiol.">
        <title>Complete genome sequence of Corynebacterium casei LMG S-19264T (=DSM 44701T), isolated from a smear-ripened cheese.</title>
        <authorList>
            <consortium name="US DOE Joint Genome Institute (JGI-PGF)"/>
            <person name="Walter F."/>
            <person name="Albersmeier A."/>
            <person name="Kalinowski J."/>
            <person name="Ruckert C."/>
        </authorList>
    </citation>
    <scope>NUCLEOTIDE SEQUENCE</scope>
    <source>
        <strain evidence="9">VKM B-2555</strain>
    </source>
</reference>
<feature type="signal peptide" evidence="8">
    <location>
        <begin position="1"/>
        <end position="22"/>
    </location>
</feature>
<evidence type="ECO:0000313" key="10">
    <source>
        <dbReference type="Proteomes" id="UP001143364"/>
    </source>
</evidence>
<sequence>MSSPATRAVCAAVALIAALGLAGCGRKGPPEPPPGAPTVKVTRPDGTVEEKPAKPDRPFVLDRLLN</sequence>
<proteinExistence type="predicted"/>
<dbReference type="RefSeq" id="WP_271205184.1">
    <property type="nucleotide sequence ID" value="NZ_BSFK01000016.1"/>
</dbReference>
<comment type="caution">
    <text evidence="9">The sequence shown here is derived from an EMBL/GenBank/DDBJ whole genome shotgun (WGS) entry which is preliminary data.</text>
</comment>
<feature type="region of interest" description="Disordered" evidence="7">
    <location>
        <begin position="25"/>
        <end position="66"/>
    </location>
</feature>
<dbReference type="NCBIfam" id="NF047847">
    <property type="entry name" value="SS_mature_LptM"/>
    <property type="match status" value="1"/>
</dbReference>
<feature type="compositionally biased region" description="Basic and acidic residues" evidence="7">
    <location>
        <begin position="42"/>
        <end position="66"/>
    </location>
</feature>
<dbReference type="PROSITE" id="PS51257">
    <property type="entry name" value="PROKAR_LIPOPROTEIN"/>
    <property type="match status" value="1"/>
</dbReference>
<keyword evidence="4" id="KW-0564">Palmitate</keyword>
<evidence type="ECO:0000256" key="5">
    <source>
        <dbReference type="ARBA" id="ARBA00023237"/>
    </source>
</evidence>
<dbReference type="GO" id="GO:0009279">
    <property type="term" value="C:cell outer membrane"/>
    <property type="evidence" value="ECO:0007669"/>
    <property type="project" value="UniProtKB-SubCell"/>
</dbReference>
<evidence type="ECO:0008006" key="11">
    <source>
        <dbReference type="Google" id="ProtNLM"/>
    </source>
</evidence>
<organism evidence="9 10">
    <name type="scientific">Methylopila jiangsuensis</name>
    <dbReference type="NCBI Taxonomy" id="586230"/>
    <lineage>
        <taxon>Bacteria</taxon>
        <taxon>Pseudomonadati</taxon>
        <taxon>Pseudomonadota</taxon>
        <taxon>Alphaproteobacteria</taxon>
        <taxon>Hyphomicrobiales</taxon>
        <taxon>Methylopilaceae</taxon>
        <taxon>Methylopila</taxon>
    </lineage>
</organism>
<evidence type="ECO:0000256" key="7">
    <source>
        <dbReference type="SAM" id="MobiDB-lite"/>
    </source>
</evidence>
<evidence type="ECO:0000256" key="3">
    <source>
        <dbReference type="ARBA" id="ARBA00023136"/>
    </source>
</evidence>
<dbReference type="EMBL" id="BSFK01000016">
    <property type="protein sequence ID" value="GLK77330.1"/>
    <property type="molecule type" value="Genomic_DNA"/>
</dbReference>